<evidence type="ECO:0000256" key="10">
    <source>
        <dbReference type="SAM" id="Coils"/>
    </source>
</evidence>
<dbReference type="Gene3D" id="1.20.5.1930">
    <property type="match status" value="1"/>
</dbReference>
<evidence type="ECO:0000256" key="7">
    <source>
        <dbReference type="ARBA" id="ARBA00022840"/>
    </source>
</evidence>
<comment type="caution">
    <text evidence="13">The sequence shown here is derived from an EMBL/GenBank/DDBJ whole genome shotgun (WGS) entry which is preliminary data.</text>
</comment>
<dbReference type="InterPro" id="IPR050482">
    <property type="entry name" value="Sensor_HK_TwoCompSys"/>
</dbReference>
<dbReference type="OrthoDB" id="977000at2"/>
<evidence type="ECO:0000256" key="3">
    <source>
        <dbReference type="ARBA" id="ARBA00022553"/>
    </source>
</evidence>
<gene>
    <name evidence="13" type="ORF">FRY74_11190</name>
</gene>
<dbReference type="Proteomes" id="UP000321721">
    <property type="component" value="Unassembled WGS sequence"/>
</dbReference>
<keyword evidence="5" id="KW-0547">Nucleotide-binding</keyword>
<evidence type="ECO:0000256" key="6">
    <source>
        <dbReference type="ARBA" id="ARBA00022777"/>
    </source>
</evidence>
<keyword evidence="3" id="KW-0597">Phosphoprotein</keyword>
<dbReference type="PANTHER" id="PTHR24421">
    <property type="entry name" value="NITRATE/NITRITE SENSOR PROTEIN NARX-RELATED"/>
    <property type="match status" value="1"/>
</dbReference>
<dbReference type="GO" id="GO:0046983">
    <property type="term" value="F:protein dimerization activity"/>
    <property type="evidence" value="ECO:0007669"/>
    <property type="project" value="InterPro"/>
</dbReference>
<evidence type="ECO:0000256" key="5">
    <source>
        <dbReference type="ARBA" id="ARBA00022741"/>
    </source>
</evidence>
<keyword evidence="11" id="KW-0812">Transmembrane</keyword>
<dbReference type="InterPro" id="IPR011990">
    <property type="entry name" value="TPR-like_helical_dom_sf"/>
</dbReference>
<dbReference type="Pfam" id="PF02518">
    <property type="entry name" value="HATPase_c"/>
    <property type="match status" value="1"/>
</dbReference>
<dbReference type="Gene3D" id="3.30.565.10">
    <property type="entry name" value="Histidine kinase-like ATPase, C-terminal domain"/>
    <property type="match status" value="1"/>
</dbReference>
<dbReference type="SUPFAM" id="SSF48452">
    <property type="entry name" value="TPR-like"/>
    <property type="match status" value="1"/>
</dbReference>
<evidence type="ECO:0000256" key="2">
    <source>
        <dbReference type="ARBA" id="ARBA00012438"/>
    </source>
</evidence>
<dbReference type="InterPro" id="IPR003594">
    <property type="entry name" value="HATPase_dom"/>
</dbReference>
<dbReference type="AlphaFoldDB" id="A0A5C6RPS0"/>
<keyword evidence="11" id="KW-0472">Membrane</keyword>
<dbReference type="SUPFAM" id="SSF55874">
    <property type="entry name" value="ATPase domain of HSP90 chaperone/DNA topoisomerase II/histidine kinase"/>
    <property type="match status" value="1"/>
</dbReference>
<dbReference type="InterPro" id="IPR005467">
    <property type="entry name" value="His_kinase_dom"/>
</dbReference>
<reference evidence="13 14" key="1">
    <citation type="submission" date="2019-08" db="EMBL/GenBank/DDBJ databases">
        <title>Genome of Vicingus serpentipes NCIMB 15042.</title>
        <authorList>
            <person name="Bowman J.P."/>
        </authorList>
    </citation>
    <scope>NUCLEOTIDE SEQUENCE [LARGE SCALE GENOMIC DNA]</scope>
    <source>
        <strain evidence="13 14">NCIMB 15042</strain>
    </source>
</reference>
<keyword evidence="9" id="KW-0802">TPR repeat</keyword>
<accession>A0A5C6RPS0</accession>
<feature type="domain" description="Histidine kinase" evidence="12">
    <location>
        <begin position="521"/>
        <end position="608"/>
    </location>
</feature>
<keyword evidence="8" id="KW-0902">Two-component regulatory system</keyword>
<dbReference type="PANTHER" id="PTHR24421:SF10">
    <property type="entry name" value="NITRATE_NITRITE SENSOR PROTEIN NARQ"/>
    <property type="match status" value="1"/>
</dbReference>
<dbReference type="EC" id="2.7.13.3" evidence="2"/>
<keyword evidence="6" id="KW-0418">Kinase</keyword>
<evidence type="ECO:0000313" key="13">
    <source>
        <dbReference type="EMBL" id="TXB64348.1"/>
    </source>
</evidence>
<dbReference type="PROSITE" id="PS50109">
    <property type="entry name" value="HIS_KIN"/>
    <property type="match status" value="1"/>
</dbReference>
<dbReference type="Pfam" id="PF07730">
    <property type="entry name" value="HisKA_3"/>
    <property type="match status" value="1"/>
</dbReference>
<feature type="repeat" description="TPR" evidence="9">
    <location>
        <begin position="160"/>
        <end position="193"/>
    </location>
</feature>
<dbReference type="SMART" id="SM00387">
    <property type="entry name" value="HATPase_c"/>
    <property type="match status" value="1"/>
</dbReference>
<evidence type="ECO:0000256" key="11">
    <source>
        <dbReference type="SAM" id="Phobius"/>
    </source>
</evidence>
<keyword evidence="10" id="KW-0175">Coiled coil</keyword>
<comment type="catalytic activity">
    <reaction evidence="1">
        <text>ATP + protein L-histidine = ADP + protein N-phospho-L-histidine.</text>
        <dbReference type="EC" id="2.7.13.3"/>
    </reaction>
</comment>
<dbReference type="PROSITE" id="PS50005">
    <property type="entry name" value="TPR"/>
    <property type="match status" value="1"/>
</dbReference>
<keyword evidence="14" id="KW-1185">Reference proteome</keyword>
<keyword evidence="7" id="KW-0067">ATP-binding</keyword>
<evidence type="ECO:0000256" key="1">
    <source>
        <dbReference type="ARBA" id="ARBA00000085"/>
    </source>
</evidence>
<sequence length="610" mass="69685">MRLILKNIILVVLLSSSIVMSAQNYIDSIASSIQNYTEEQQIELLLAIPYDKVVANTSVAEKLYLDALGQAKQLKDKEAEADIYNQLALINAFLGNNDKRLDFNLKAIKIYEATNNKSNAGITYAELGFAMKRRDIDKAIEYMQKGVHLLKEINDEVALNSVYDNYGIVQEIAGNVDSAIYYYNMALDLKRNQNDSIGIPFALGHLSGAYLVKKDYNKSKEYLDESYAIRKKRNDTYGIAECLVLYADFYYAQENYKEALKWFVMCYYEAIPNKYIHLGQYAAEHAAICYEKIGDNLNTVKFLKIQQALKDSLLNESTNNAIAKLEVQFDTEKKEKEIAEQKAEISAQELKVKQRNYMMLVLGLIVLLFFVIASFIYKQQKQKQQRLFEENRLKDQLAQITLQSKLHEERLKISRDLHDNIGAQLTFIISSVDNMKHFFKSADEKLTDKLTDVANFSRTTITQLRDTIWALNKDEISFEDLKSRLYKYIENANLAQEQTVFNFNVELSNNFHLNSIQGVSIYRVVQEAINNAMKYAAATNVSLLITEKNDFLVLSINDDGIGFKMAEIQLGNGLENMKNRASAIHANFAINSTPKEGTEIILEIPIAEFN</sequence>
<dbReference type="Gene3D" id="1.25.40.10">
    <property type="entry name" value="Tetratricopeptide repeat domain"/>
    <property type="match status" value="2"/>
</dbReference>
<protein>
    <recommendedName>
        <fullName evidence="2">histidine kinase</fullName>
        <ecNumber evidence="2">2.7.13.3</ecNumber>
    </recommendedName>
</protein>
<dbReference type="InterPro" id="IPR036890">
    <property type="entry name" value="HATPase_C_sf"/>
</dbReference>
<dbReference type="EMBL" id="VOOS01000005">
    <property type="protein sequence ID" value="TXB64348.1"/>
    <property type="molecule type" value="Genomic_DNA"/>
</dbReference>
<proteinExistence type="predicted"/>
<feature type="transmembrane region" description="Helical" evidence="11">
    <location>
        <begin position="357"/>
        <end position="377"/>
    </location>
</feature>
<feature type="coiled-coil region" evidence="10">
    <location>
        <begin position="315"/>
        <end position="351"/>
    </location>
</feature>
<dbReference type="InterPro" id="IPR019734">
    <property type="entry name" value="TPR_rpt"/>
</dbReference>
<dbReference type="GO" id="GO:0000155">
    <property type="term" value="F:phosphorelay sensor kinase activity"/>
    <property type="evidence" value="ECO:0007669"/>
    <property type="project" value="InterPro"/>
</dbReference>
<organism evidence="13 14">
    <name type="scientific">Vicingus serpentipes</name>
    <dbReference type="NCBI Taxonomy" id="1926625"/>
    <lineage>
        <taxon>Bacteria</taxon>
        <taxon>Pseudomonadati</taxon>
        <taxon>Bacteroidota</taxon>
        <taxon>Flavobacteriia</taxon>
        <taxon>Flavobacteriales</taxon>
        <taxon>Vicingaceae</taxon>
        <taxon>Vicingus</taxon>
    </lineage>
</organism>
<dbReference type="CDD" id="cd16917">
    <property type="entry name" value="HATPase_UhpB-NarQ-NarX-like"/>
    <property type="match status" value="1"/>
</dbReference>
<evidence type="ECO:0000256" key="4">
    <source>
        <dbReference type="ARBA" id="ARBA00022679"/>
    </source>
</evidence>
<keyword evidence="4" id="KW-0808">Transferase</keyword>
<evidence type="ECO:0000256" key="8">
    <source>
        <dbReference type="ARBA" id="ARBA00023012"/>
    </source>
</evidence>
<evidence type="ECO:0000313" key="14">
    <source>
        <dbReference type="Proteomes" id="UP000321721"/>
    </source>
</evidence>
<evidence type="ECO:0000256" key="9">
    <source>
        <dbReference type="PROSITE-ProRule" id="PRU00339"/>
    </source>
</evidence>
<dbReference type="GO" id="GO:0016020">
    <property type="term" value="C:membrane"/>
    <property type="evidence" value="ECO:0007669"/>
    <property type="project" value="InterPro"/>
</dbReference>
<dbReference type="InterPro" id="IPR011712">
    <property type="entry name" value="Sig_transdc_His_kin_sub3_dim/P"/>
</dbReference>
<keyword evidence="11" id="KW-1133">Transmembrane helix</keyword>
<evidence type="ECO:0000259" key="12">
    <source>
        <dbReference type="PROSITE" id="PS50109"/>
    </source>
</evidence>
<name>A0A5C6RPS0_9FLAO</name>
<dbReference type="GO" id="GO:0005524">
    <property type="term" value="F:ATP binding"/>
    <property type="evidence" value="ECO:0007669"/>
    <property type="project" value="UniProtKB-KW"/>
</dbReference>